<proteinExistence type="predicted"/>
<organism evidence="2 3">
    <name type="scientific">Solanum commersonii</name>
    <name type="common">Commerson's wild potato</name>
    <name type="synonym">Commerson's nightshade</name>
    <dbReference type="NCBI Taxonomy" id="4109"/>
    <lineage>
        <taxon>Eukaryota</taxon>
        <taxon>Viridiplantae</taxon>
        <taxon>Streptophyta</taxon>
        <taxon>Embryophyta</taxon>
        <taxon>Tracheophyta</taxon>
        <taxon>Spermatophyta</taxon>
        <taxon>Magnoliopsida</taxon>
        <taxon>eudicotyledons</taxon>
        <taxon>Gunneridae</taxon>
        <taxon>Pentapetalae</taxon>
        <taxon>asterids</taxon>
        <taxon>lamiids</taxon>
        <taxon>Solanales</taxon>
        <taxon>Solanaceae</taxon>
        <taxon>Solanoideae</taxon>
        <taxon>Solaneae</taxon>
        <taxon>Solanum</taxon>
    </lineage>
</organism>
<reference evidence="2 3" key="1">
    <citation type="submission" date="2020-09" db="EMBL/GenBank/DDBJ databases">
        <title>De no assembly of potato wild relative species, Solanum commersonii.</title>
        <authorList>
            <person name="Cho K."/>
        </authorList>
    </citation>
    <scope>NUCLEOTIDE SEQUENCE [LARGE SCALE GENOMIC DNA]</scope>
    <source>
        <strain evidence="2">LZ3.2</strain>
        <tissue evidence="2">Leaf</tissue>
    </source>
</reference>
<dbReference type="Proteomes" id="UP000824120">
    <property type="component" value="Chromosome 2"/>
</dbReference>
<name>A0A9J6A4L3_SOLCO</name>
<accession>A0A9J6A4L3</accession>
<comment type="caution">
    <text evidence="2">The sequence shown here is derived from an EMBL/GenBank/DDBJ whole genome shotgun (WGS) entry which is preliminary data.</text>
</comment>
<sequence length="167" mass="18885">MSASSGDAGHARRQLKAKRRRPMACHTRRRLSDVHSSRFYAPLDGNCTSRRSPRCFRHGDLANDTCPWGPKALTMGRQSDGGLNYYYDIIAIKRVKLTLPRDGLNPTHAPYLVNNPTLGEFSLTMIGRADIGDKNNFAYERLAPKPAYPCGNFSDTYSFNFERLKDR</sequence>
<dbReference type="OrthoDB" id="10607065at2759"/>
<dbReference type="EMBL" id="JACXVP010000002">
    <property type="protein sequence ID" value="KAG5619493.1"/>
    <property type="molecule type" value="Genomic_DNA"/>
</dbReference>
<feature type="compositionally biased region" description="Basic residues" evidence="1">
    <location>
        <begin position="11"/>
        <end position="24"/>
    </location>
</feature>
<dbReference type="AlphaFoldDB" id="A0A9J6A4L3"/>
<gene>
    <name evidence="2" type="ORF">H5410_004711</name>
</gene>
<protein>
    <submittedName>
        <fullName evidence="2">Uncharacterized protein</fullName>
    </submittedName>
</protein>
<evidence type="ECO:0000256" key="1">
    <source>
        <dbReference type="SAM" id="MobiDB-lite"/>
    </source>
</evidence>
<evidence type="ECO:0000313" key="2">
    <source>
        <dbReference type="EMBL" id="KAG5619493.1"/>
    </source>
</evidence>
<evidence type="ECO:0000313" key="3">
    <source>
        <dbReference type="Proteomes" id="UP000824120"/>
    </source>
</evidence>
<feature type="region of interest" description="Disordered" evidence="1">
    <location>
        <begin position="1"/>
        <end position="24"/>
    </location>
</feature>
<keyword evidence="3" id="KW-1185">Reference proteome</keyword>